<evidence type="ECO:0000259" key="4">
    <source>
        <dbReference type="PROSITE" id="PS51460"/>
    </source>
</evidence>
<evidence type="ECO:0000256" key="1">
    <source>
        <dbReference type="ARBA" id="ARBA00004245"/>
    </source>
</evidence>
<evidence type="ECO:0000256" key="3">
    <source>
        <dbReference type="ARBA" id="ARBA00023212"/>
    </source>
</evidence>
<comment type="subcellular location">
    <subcellularLocation>
        <location evidence="1">Cytoplasm</location>
        <location evidence="1">Cytoskeleton</location>
    </subcellularLocation>
</comment>
<dbReference type="PROSITE" id="PS51460">
    <property type="entry name" value="GAR"/>
    <property type="match status" value="1"/>
</dbReference>
<reference evidence="5" key="1">
    <citation type="submission" date="2023-07" db="EMBL/GenBank/DDBJ databases">
        <title>Chromosome-level genome assembly of Artemia franciscana.</title>
        <authorList>
            <person name="Jo E."/>
        </authorList>
    </citation>
    <scope>NUCLEOTIDE SEQUENCE</scope>
    <source>
        <tissue evidence="5">Whole body</tissue>
    </source>
</reference>
<dbReference type="InterPro" id="IPR036534">
    <property type="entry name" value="GAR_dom_sf"/>
</dbReference>
<dbReference type="GO" id="GO:0005856">
    <property type="term" value="C:cytoskeleton"/>
    <property type="evidence" value="ECO:0007669"/>
    <property type="project" value="UniProtKB-SubCell"/>
</dbReference>
<keyword evidence="2" id="KW-0963">Cytoplasm</keyword>
<accession>A0AA88L1V4</accession>
<evidence type="ECO:0000256" key="2">
    <source>
        <dbReference type="ARBA" id="ARBA00022490"/>
    </source>
</evidence>
<keyword evidence="6" id="KW-1185">Reference proteome</keyword>
<name>A0AA88L1V4_ARTSF</name>
<dbReference type="InterPro" id="IPR003108">
    <property type="entry name" value="GAR_dom"/>
</dbReference>
<evidence type="ECO:0000313" key="6">
    <source>
        <dbReference type="Proteomes" id="UP001187531"/>
    </source>
</evidence>
<dbReference type="Gene3D" id="3.30.920.20">
    <property type="entry name" value="Gas2-like domain"/>
    <property type="match status" value="1"/>
</dbReference>
<comment type="caution">
    <text evidence="5">The sequence shown here is derived from an EMBL/GenBank/DDBJ whole genome shotgun (WGS) entry which is preliminary data.</text>
</comment>
<keyword evidence="3" id="KW-0206">Cytoskeleton</keyword>
<dbReference type="Proteomes" id="UP001187531">
    <property type="component" value="Unassembled WGS sequence"/>
</dbReference>
<dbReference type="AlphaFoldDB" id="A0AA88L1V4"/>
<dbReference type="Pfam" id="PF02187">
    <property type="entry name" value="GAS2"/>
    <property type="match status" value="1"/>
</dbReference>
<gene>
    <name evidence="5" type="ORF">QYM36_009381</name>
</gene>
<organism evidence="5 6">
    <name type="scientific">Artemia franciscana</name>
    <name type="common">Brine shrimp</name>
    <name type="synonym">Artemia sanfranciscana</name>
    <dbReference type="NCBI Taxonomy" id="6661"/>
    <lineage>
        <taxon>Eukaryota</taxon>
        <taxon>Metazoa</taxon>
        <taxon>Ecdysozoa</taxon>
        <taxon>Arthropoda</taxon>
        <taxon>Crustacea</taxon>
        <taxon>Branchiopoda</taxon>
        <taxon>Anostraca</taxon>
        <taxon>Artemiidae</taxon>
        <taxon>Artemia</taxon>
    </lineage>
</organism>
<protein>
    <recommendedName>
        <fullName evidence="4">GAR domain-containing protein</fullName>
    </recommendedName>
</protein>
<sequence length="76" mass="8608">MATLRPDWEEKPDAEKIHGEVKRHVQKYTCRTKFRVHQVGEGKHRFPSGSCTGMNLLGGGDVNVRSCGILVNKWVM</sequence>
<dbReference type="GO" id="GO:0008017">
    <property type="term" value="F:microtubule binding"/>
    <property type="evidence" value="ECO:0007669"/>
    <property type="project" value="InterPro"/>
</dbReference>
<feature type="domain" description="GAR" evidence="4">
    <location>
        <begin position="12"/>
        <end position="76"/>
    </location>
</feature>
<proteinExistence type="predicted"/>
<dbReference type="EMBL" id="JAVRJZ010000014">
    <property type="protein sequence ID" value="KAK2713487.1"/>
    <property type="molecule type" value="Genomic_DNA"/>
</dbReference>
<evidence type="ECO:0000313" key="5">
    <source>
        <dbReference type="EMBL" id="KAK2713487.1"/>
    </source>
</evidence>